<keyword evidence="3 6" id="KW-0812">Transmembrane</keyword>
<keyword evidence="5 6" id="KW-0472">Membrane</keyword>
<evidence type="ECO:0000313" key="8">
    <source>
        <dbReference type="EMBL" id="OIQ77299.1"/>
    </source>
</evidence>
<evidence type="ECO:0000256" key="2">
    <source>
        <dbReference type="ARBA" id="ARBA00009399"/>
    </source>
</evidence>
<proteinExistence type="inferred from homology"/>
<sequence length="145" mass="15852">MVKRRELLSFGFIGVIAFVIDAGTFNLLVHSSFIGDVAPLGNHPVTGKIISSVLATIFAYFGNRSLTWRGLSSQSIHREVTLFVILNVVAMGIAGLTLAISRYVFGFDSLLADNVSANIIGVGLGTLFRFWSYRKWVFPAPKVNN</sequence>
<feature type="transmembrane region" description="Helical" evidence="6">
    <location>
        <begin position="80"/>
        <end position="103"/>
    </location>
</feature>
<name>A0A1J5QIH8_9ZZZZ</name>
<evidence type="ECO:0000256" key="4">
    <source>
        <dbReference type="ARBA" id="ARBA00022989"/>
    </source>
</evidence>
<evidence type="ECO:0000256" key="6">
    <source>
        <dbReference type="SAM" id="Phobius"/>
    </source>
</evidence>
<dbReference type="GO" id="GO:0005886">
    <property type="term" value="C:plasma membrane"/>
    <property type="evidence" value="ECO:0007669"/>
    <property type="project" value="TreeGrafter"/>
</dbReference>
<gene>
    <name evidence="8" type="ORF">GALL_410100</name>
</gene>
<comment type="similarity">
    <text evidence="2">Belongs to the GtrA family.</text>
</comment>
<feature type="transmembrane region" description="Helical" evidence="6">
    <location>
        <begin position="49"/>
        <end position="68"/>
    </location>
</feature>
<comment type="subcellular location">
    <subcellularLocation>
        <location evidence="1">Membrane</location>
        <topology evidence="1">Multi-pass membrane protein</topology>
    </subcellularLocation>
</comment>
<dbReference type="EMBL" id="MLJW01001648">
    <property type="protein sequence ID" value="OIQ77299.1"/>
    <property type="molecule type" value="Genomic_DNA"/>
</dbReference>
<dbReference type="GO" id="GO:0000271">
    <property type="term" value="P:polysaccharide biosynthetic process"/>
    <property type="evidence" value="ECO:0007669"/>
    <property type="project" value="InterPro"/>
</dbReference>
<reference evidence="8" key="1">
    <citation type="submission" date="2016-10" db="EMBL/GenBank/DDBJ databases">
        <title>Sequence of Gallionella enrichment culture.</title>
        <authorList>
            <person name="Poehlein A."/>
            <person name="Muehling M."/>
            <person name="Daniel R."/>
        </authorList>
    </citation>
    <scope>NUCLEOTIDE SEQUENCE</scope>
</reference>
<accession>A0A1J5QIH8</accession>
<organism evidence="8">
    <name type="scientific">mine drainage metagenome</name>
    <dbReference type="NCBI Taxonomy" id="410659"/>
    <lineage>
        <taxon>unclassified sequences</taxon>
        <taxon>metagenomes</taxon>
        <taxon>ecological metagenomes</taxon>
    </lineage>
</organism>
<dbReference type="PANTHER" id="PTHR38459">
    <property type="entry name" value="PROPHAGE BACTOPRENOL-LINKED GLUCOSE TRANSLOCASE HOMOLOG"/>
    <property type="match status" value="1"/>
</dbReference>
<feature type="transmembrane region" description="Helical" evidence="6">
    <location>
        <begin position="7"/>
        <end position="29"/>
    </location>
</feature>
<protein>
    <submittedName>
        <fullName evidence="8">GtrA-like protein</fullName>
    </submittedName>
</protein>
<evidence type="ECO:0000259" key="7">
    <source>
        <dbReference type="Pfam" id="PF04138"/>
    </source>
</evidence>
<comment type="caution">
    <text evidence="8">The sequence shown here is derived from an EMBL/GenBank/DDBJ whole genome shotgun (WGS) entry which is preliminary data.</text>
</comment>
<evidence type="ECO:0000256" key="1">
    <source>
        <dbReference type="ARBA" id="ARBA00004141"/>
    </source>
</evidence>
<feature type="transmembrane region" description="Helical" evidence="6">
    <location>
        <begin position="115"/>
        <end position="132"/>
    </location>
</feature>
<dbReference type="AlphaFoldDB" id="A0A1J5QIH8"/>
<feature type="domain" description="GtrA/DPMS transmembrane" evidence="7">
    <location>
        <begin position="10"/>
        <end position="138"/>
    </location>
</feature>
<dbReference type="InterPro" id="IPR051401">
    <property type="entry name" value="GtrA_CellWall_Glycosyl"/>
</dbReference>
<evidence type="ECO:0000256" key="5">
    <source>
        <dbReference type="ARBA" id="ARBA00023136"/>
    </source>
</evidence>
<dbReference type="InterPro" id="IPR007267">
    <property type="entry name" value="GtrA_DPMS_TM"/>
</dbReference>
<dbReference type="PANTHER" id="PTHR38459:SF1">
    <property type="entry name" value="PROPHAGE BACTOPRENOL-LINKED GLUCOSE TRANSLOCASE HOMOLOG"/>
    <property type="match status" value="1"/>
</dbReference>
<keyword evidence="4 6" id="KW-1133">Transmembrane helix</keyword>
<dbReference type="Pfam" id="PF04138">
    <property type="entry name" value="GtrA_DPMS_TM"/>
    <property type="match status" value="1"/>
</dbReference>
<evidence type="ECO:0000256" key="3">
    <source>
        <dbReference type="ARBA" id="ARBA00022692"/>
    </source>
</evidence>